<name>A0ACB5U123_CANBO</name>
<gene>
    <name evidence="1" type="ORF">Cboi01_000516200</name>
</gene>
<proteinExistence type="predicted"/>
<organism evidence="1 2">
    <name type="scientific">Candida boidinii</name>
    <name type="common">Yeast</name>
    <dbReference type="NCBI Taxonomy" id="5477"/>
    <lineage>
        <taxon>Eukaryota</taxon>
        <taxon>Fungi</taxon>
        <taxon>Dikarya</taxon>
        <taxon>Ascomycota</taxon>
        <taxon>Saccharomycotina</taxon>
        <taxon>Pichiomycetes</taxon>
        <taxon>Pichiales</taxon>
        <taxon>Pichiaceae</taxon>
        <taxon>Ogataea</taxon>
        <taxon>Ogataea/Candida clade</taxon>
    </lineage>
</organism>
<evidence type="ECO:0000313" key="2">
    <source>
        <dbReference type="Proteomes" id="UP001165101"/>
    </source>
</evidence>
<sequence length="377" mass="43580">MSDLNSTVATQLIDKIAYYKFYLSKELFSFSSLDKPISEIPFHTGIPLIDDWFYKFSLNGLTPMLFALTYFTSVHLMNNVVLTRQFGVVKANPTKYKEILSKKTLSEKDIKSLPAAPYQFSKTQLFKFFVILHNLFLCVYSVWTFIGMTSTIYTNYHELLPVAFTNLKDKIYQNLKDSNDYPYSQFFWQSICDIDNGIWYNKDSLKGLSFYSYIFYLSKFYEIIDTMIILAKGRQSSLLQSYHHSGAMLSMWAGVRYASPPIWIFVVFNSFIHSIMYFYFTLSTLKIKVPKMFKQVLTTMQIIQFVVGGSLAVCHLFVHYLDSITGTFKACIPSSAEALAIWINVIYLTPLTMLFAAFWVDSYSKKSKLINAAKKTN</sequence>
<accession>A0ACB5U123</accession>
<reference evidence="1" key="1">
    <citation type="submission" date="2023-04" db="EMBL/GenBank/DDBJ databases">
        <title>Candida boidinii NBRC 1967.</title>
        <authorList>
            <person name="Ichikawa N."/>
            <person name="Sato H."/>
            <person name="Tonouchi N."/>
        </authorList>
    </citation>
    <scope>NUCLEOTIDE SEQUENCE</scope>
    <source>
        <strain evidence="1">NBRC 1967</strain>
    </source>
</reference>
<protein>
    <submittedName>
        <fullName evidence="1">Unnamed protein product</fullName>
    </submittedName>
</protein>
<dbReference type="EMBL" id="BSXV01003796">
    <property type="protein sequence ID" value="GME99021.1"/>
    <property type="molecule type" value="Genomic_DNA"/>
</dbReference>
<dbReference type="Proteomes" id="UP001165101">
    <property type="component" value="Unassembled WGS sequence"/>
</dbReference>
<evidence type="ECO:0000313" key="1">
    <source>
        <dbReference type="EMBL" id="GME99021.1"/>
    </source>
</evidence>
<comment type="caution">
    <text evidence="1">The sequence shown here is derived from an EMBL/GenBank/DDBJ whole genome shotgun (WGS) entry which is preliminary data.</text>
</comment>
<keyword evidence="2" id="KW-1185">Reference proteome</keyword>